<keyword evidence="1" id="KW-0732">Signal</keyword>
<feature type="signal peptide" evidence="1">
    <location>
        <begin position="1"/>
        <end position="20"/>
    </location>
</feature>
<dbReference type="Pfam" id="PF17131">
    <property type="entry name" value="LolA_like"/>
    <property type="match status" value="1"/>
</dbReference>
<accession>A0A916QP99</accession>
<keyword evidence="4" id="KW-1185">Reference proteome</keyword>
<organism evidence="3 4">
    <name type="scientific">Pseudohongiella nitratireducens</name>
    <dbReference type="NCBI Taxonomy" id="1768907"/>
    <lineage>
        <taxon>Bacteria</taxon>
        <taxon>Pseudomonadati</taxon>
        <taxon>Pseudomonadota</taxon>
        <taxon>Gammaproteobacteria</taxon>
        <taxon>Pseudomonadales</taxon>
        <taxon>Pseudohongiellaceae</taxon>
        <taxon>Pseudohongiella</taxon>
    </lineage>
</organism>
<evidence type="ECO:0000313" key="3">
    <source>
        <dbReference type="EMBL" id="GFZ83359.1"/>
    </source>
</evidence>
<dbReference type="InterPro" id="IPR033399">
    <property type="entry name" value="TP_0789-like"/>
</dbReference>
<reference evidence="3" key="1">
    <citation type="journal article" date="2014" name="Int. J. Syst. Evol. Microbiol.">
        <title>Complete genome sequence of Corynebacterium casei LMG S-19264T (=DSM 44701T), isolated from a smear-ripened cheese.</title>
        <authorList>
            <consortium name="US DOE Joint Genome Institute (JGI-PGF)"/>
            <person name="Walter F."/>
            <person name="Albersmeier A."/>
            <person name="Kalinowski J."/>
            <person name="Ruckert C."/>
        </authorList>
    </citation>
    <scope>NUCLEOTIDE SEQUENCE</scope>
    <source>
        <strain evidence="3">CGMCC 1.15425</strain>
    </source>
</reference>
<comment type="caution">
    <text evidence="3">The sequence shown here is derived from an EMBL/GenBank/DDBJ whole genome shotgun (WGS) entry which is preliminary data.</text>
</comment>
<reference evidence="3" key="2">
    <citation type="submission" date="2020-09" db="EMBL/GenBank/DDBJ databases">
        <authorList>
            <person name="Sun Q."/>
            <person name="Zhou Y."/>
        </authorList>
    </citation>
    <scope>NUCLEOTIDE SEQUENCE</scope>
    <source>
        <strain evidence="3">CGMCC 1.15425</strain>
    </source>
</reference>
<dbReference type="RefSeq" id="WP_082866727.1">
    <property type="nucleotide sequence ID" value="NZ_BMIY01000014.1"/>
</dbReference>
<proteinExistence type="predicted"/>
<dbReference type="OrthoDB" id="9803781at2"/>
<evidence type="ECO:0000259" key="2">
    <source>
        <dbReference type="Pfam" id="PF17131"/>
    </source>
</evidence>
<evidence type="ECO:0000313" key="4">
    <source>
        <dbReference type="Proteomes" id="UP000627715"/>
    </source>
</evidence>
<dbReference type="CDD" id="cd16329">
    <property type="entry name" value="LolA_like"/>
    <property type="match status" value="1"/>
</dbReference>
<sequence>MKHSLWVLSLAAVLPFTASAQDASREAREIIEAVNARNDGAYVSRDATFELTDRRGITRVEKTTGYRKYFGDEKRTVIFYTEPSNVRGTGFLTWDYPDIDAEDDQWLYLPALGKVRRISASDRGDYFLGTDLTYEEIKKENKIEIDDYNFSLLGESEVDGAAVVEIEAIPVNETVARELGYSRIVLSIDPQIQMSRHSEYWDVNGNRLKTIHNGNIEQIDGIWTVTEVNVINHKTDHRTRLLFENIDYETEVPDRTFNRQMLERGLR</sequence>
<feature type="chain" id="PRO_5037332623" description="Uncharacterized protein TP-0789 domain-containing protein" evidence="1">
    <location>
        <begin position="21"/>
        <end position="267"/>
    </location>
</feature>
<gene>
    <name evidence="3" type="ORF">GCM10011403_28730</name>
</gene>
<dbReference type="Gene3D" id="2.50.20.10">
    <property type="entry name" value="Lipoprotein localisation LolA/LolB/LppX"/>
    <property type="match status" value="1"/>
</dbReference>
<protein>
    <recommendedName>
        <fullName evidence="2">Uncharacterized protein TP-0789 domain-containing protein</fullName>
    </recommendedName>
</protein>
<name>A0A916QP99_9GAMM</name>
<dbReference type="Proteomes" id="UP000627715">
    <property type="component" value="Unassembled WGS sequence"/>
</dbReference>
<evidence type="ECO:0000256" key="1">
    <source>
        <dbReference type="SAM" id="SignalP"/>
    </source>
</evidence>
<dbReference type="AlphaFoldDB" id="A0A916QP99"/>
<dbReference type="EMBL" id="BMIY01000014">
    <property type="protein sequence ID" value="GFZ83359.1"/>
    <property type="molecule type" value="Genomic_DNA"/>
</dbReference>
<feature type="domain" description="Uncharacterized protein TP-0789" evidence="2">
    <location>
        <begin position="73"/>
        <end position="264"/>
    </location>
</feature>